<feature type="region of interest" description="Disordered" evidence="1">
    <location>
        <begin position="174"/>
        <end position="195"/>
    </location>
</feature>
<dbReference type="Gramene" id="TuG1812G0500004111.01.T01">
    <property type="protein sequence ID" value="TuG1812G0500004111.01.T01"/>
    <property type="gene ID" value="TuG1812G0500004111.01"/>
</dbReference>
<reference evidence="2" key="2">
    <citation type="submission" date="2018-03" db="EMBL/GenBank/DDBJ databases">
        <title>The Triticum urartu genome reveals the dynamic nature of wheat genome evolution.</title>
        <authorList>
            <person name="Ling H."/>
            <person name="Ma B."/>
            <person name="Shi X."/>
            <person name="Liu H."/>
            <person name="Dong L."/>
            <person name="Sun H."/>
            <person name="Cao Y."/>
            <person name="Gao Q."/>
            <person name="Zheng S."/>
            <person name="Li Y."/>
            <person name="Yu Y."/>
            <person name="Du H."/>
            <person name="Qi M."/>
            <person name="Li Y."/>
            <person name="Yu H."/>
            <person name="Cui Y."/>
            <person name="Wang N."/>
            <person name="Chen C."/>
            <person name="Wu H."/>
            <person name="Zhao Y."/>
            <person name="Zhang J."/>
            <person name="Li Y."/>
            <person name="Zhou W."/>
            <person name="Zhang B."/>
            <person name="Hu W."/>
            <person name="Eijk M."/>
            <person name="Tang J."/>
            <person name="Witsenboer H."/>
            <person name="Zhao S."/>
            <person name="Li Z."/>
            <person name="Zhang A."/>
            <person name="Wang D."/>
            <person name="Liang C."/>
        </authorList>
    </citation>
    <scope>NUCLEOTIDE SEQUENCE [LARGE SCALE GENOMIC DNA]</scope>
    <source>
        <strain evidence="2">cv. G1812</strain>
    </source>
</reference>
<proteinExistence type="predicted"/>
<feature type="compositionally biased region" description="Basic residues" evidence="1">
    <location>
        <begin position="113"/>
        <end position="125"/>
    </location>
</feature>
<dbReference type="AlphaFoldDB" id="A0A8R7UMR1"/>
<evidence type="ECO:0000313" key="2">
    <source>
        <dbReference type="EnsemblPlants" id="TuG1812G0500004111.01.T01"/>
    </source>
</evidence>
<evidence type="ECO:0000256" key="1">
    <source>
        <dbReference type="SAM" id="MobiDB-lite"/>
    </source>
</evidence>
<accession>A0A8R7UMR1</accession>
<organism evidence="2 3">
    <name type="scientific">Triticum urartu</name>
    <name type="common">Red wild einkorn</name>
    <name type="synonym">Crithodium urartu</name>
    <dbReference type="NCBI Taxonomy" id="4572"/>
    <lineage>
        <taxon>Eukaryota</taxon>
        <taxon>Viridiplantae</taxon>
        <taxon>Streptophyta</taxon>
        <taxon>Embryophyta</taxon>
        <taxon>Tracheophyta</taxon>
        <taxon>Spermatophyta</taxon>
        <taxon>Magnoliopsida</taxon>
        <taxon>Liliopsida</taxon>
        <taxon>Poales</taxon>
        <taxon>Poaceae</taxon>
        <taxon>BOP clade</taxon>
        <taxon>Pooideae</taxon>
        <taxon>Triticodae</taxon>
        <taxon>Triticeae</taxon>
        <taxon>Triticinae</taxon>
        <taxon>Triticum</taxon>
    </lineage>
</organism>
<feature type="compositionally biased region" description="Basic residues" evidence="1">
    <location>
        <begin position="69"/>
        <end position="80"/>
    </location>
</feature>
<sequence>MSSRRAPSASPPRSSPSTEDSRGGFAGDLRSTARRRHSDPSQGADRVRRGALGGGAVARPVGAGDMRPVRRPRPRRLPGRPRHEERAPAVPLGGPEGQHGAHQRHGSLLVPRQQHRRRGGGRSRRGPGQDPAGGHRQPGEAHAGGAPERGAPLGPQERLVGSVALPVALVHLDGPSRPRVGHGGRRPVPPHDVGPGAGRMLGAGGRGGARARPVAGGYAGGGGGTVAAYVSERRGRAAWLVAAAYLSGWVQQGGMNAQAGLRGYLVKLFRDLIFYRFIFPKLADTLWYDCGDLVPPQSKEKGKNHLE</sequence>
<reference evidence="3" key="1">
    <citation type="journal article" date="2013" name="Nature">
        <title>Draft genome of the wheat A-genome progenitor Triticum urartu.</title>
        <authorList>
            <person name="Ling H.Q."/>
            <person name="Zhao S."/>
            <person name="Liu D."/>
            <person name="Wang J."/>
            <person name="Sun H."/>
            <person name="Zhang C."/>
            <person name="Fan H."/>
            <person name="Li D."/>
            <person name="Dong L."/>
            <person name="Tao Y."/>
            <person name="Gao C."/>
            <person name="Wu H."/>
            <person name="Li Y."/>
            <person name="Cui Y."/>
            <person name="Guo X."/>
            <person name="Zheng S."/>
            <person name="Wang B."/>
            <person name="Yu K."/>
            <person name="Liang Q."/>
            <person name="Yang W."/>
            <person name="Lou X."/>
            <person name="Chen J."/>
            <person name="Feng M."/>
            <person name="Jian J."/>
            <person name="Zhang X."/>
            <person name="Luo G."/>
            <person name="Jiang Y."/>
            <person name="Liu J."/>
            <person name="Wang Z."/>
            <person name="Sha Y."/>
            <person name="Zhang B."/>
            <person name="Wu H."/>
            <person name="Tang D."/>
            <person name="Shen Q."/>
            <person name="Xue P."/>
            <person name="Zou S."/>
            <person name="Wang X."/>
            <person name="Liu X."/>
            <person name="Wang F."/>
            <person name="Yang Y."/>
            <person name="An X."/>
            <person name="Dong Z."/>
            <person name="Zhang K."/>
            <person name="Zhang X."/>
            <person name="Luo M.C."/>
            <person name="Dvorak J."/>
            <person name="Tong Y."/>
            <person name="Wang J."/>
            <person name="Yang H."/>
            <person name="Li Z."/>
            <person name="Wang D."/>
            <person name="Zhang A."/>
            <person name="Wang J."/>
        </authorList>
    </citation>
    <scope>NUCLEOTIDE SEQUENCE</scope>
    <source>
        <strain evidence="3">cv. G1812</strain>
    </source>
</reference>
<reference evidence="2" key="3">
    <citation type="submission" date="2022-06" db="UniProtKB">
        <authorList>
            <consortium name="EnsemblPlants"/>
        </authorList>
    </citation>
    <scope>IDENTIFICATION</scope>
</reference>
<dbReference type="EnsemblPlants" id="TuG1812G0500004111.01.T01">
    <property type="protein sequence ID" value="TuG1812G0500004111.01.T01"/>
    <property type="gene ID" value="TuG1812G0500004111.01"/>
</dbReference>
<protein>
    <submittedName>
        <fullName evidence="2">Uncharacterized protein</fullName>
    </submittedName>
</protein>
<evidence type="ECO:0000313" key="3">
    <source>
        <dbReference type="Proteomes" id="UP000015106"/>
    </source>
</evidence>
<feature type="region of interest" description="Disordered" evidence="1">
    <location>
        <begin position="1"/>
        <end position="155"/>
    </location>
</feature>
<dbReference type="Proteomes" id="UP000015106">
    <property type="component" value="Chromosome 5"/>
</dbReference>
<keyword evidence="3" id="KW-1185">Reference proteome</keyword>
<name>A0A8R7UMR1_TRIUA</name>